<name>A0A9D7XF35_9BACT</name>
<dbReference type="AlphaFoldDB" id="A0A9D7XF35"/>
<accession>A0A9D7XF35</accession>
<organism evidence="1 2">
    <name type="scientific">Candidatus Defluviibacterium haderslevense</name>
    <dbReference type="NCBI Taxonomy" id="2981993"/>
    <lineage>
        <taxon>Bacteria</taxon>
        <taxon>Pseudomonadati</taxon>
        <taxon>Bacteroidota</taxon>
        <taxon>Saprospiria</taxon>
        <taxon>Saprospirales</taxon>
        <taxon>Saprospiraceae</taxon>
        <taxon>Candidatus Defluviibacterium</taxon>
    </lineage>
</organism>
<dbReference type="Proteomes" id="UP000808349">
    <property type="component" value="Unassembled WGS sequence"/>
</dbReference>
<dbReference type="EMBL" id="JADKFW010000010">
    <property type="protein sequence ID" value="MBK9718450.1"/>
    <property type="molecule type" value="Genomic_DNA"/>
</dbReference>
<sequence length="363" mass="40421">MKTLHYVLITLLATFTLNPKLMAVSLPSITVGGVEAKGIRTDPSNLATICMYELKKINLFDVQSRHDIEFACTEKNIVLNTCLSKQCLTQVGVLVGLDKIMSGSVEMFGNKIYTSFRVLDIKSNVIEKNFSMEFLPVEDQIALMVELTIKKMYDLPYNEFQFKQLTTEQTIENNLNNPQIKKLNLSGPRFGFSMTLGPDGKSIRRPENQGGMAAIPILSQFGYQFEIAYMNKGNIQGLFEVIPNISGIEHGLFIPSVTFLHGVRSNKTGFEFSIGPSLVVTKRSLGYYDENGKWVLAKNDLENNGNVSKEIDRRGEFGIEGGLLIALGKSFRSGNVNFPVNAYVMLKKDSPRIGISLGFNSKK</sequence>
<evidence type="ECO:0000313" key="2">
    <source>
        <dbReference type="Proteomes" id="UP000808349"/>
    </source>
</evidence>
<comment type="caution">
    <text evidence="1">The sequence shown here is derived from an EMBL/GenBank/DDBJ whole genome shotgun (WGS) entry which is preliminary data.</text>
</comment>
<evidence type="ECO:0000313" key="1">
    <source>
        <dbReference type="EMBL" id="MBK9718450.1"/>
    </source>
</evidence>
<gene>
    <name evidence="1" type="ORF">IPO85_13255</name>
</gene>
<protein>
    <submittedName>
        <fullName evidence="1">Uncharacterized protein</fullName>
    </submittedName>
</protein>
<reference evidence="1 2" key="1">
    <citation type="submission" date="2020-10" db="EMBL/GenBank/DDBJ databases">
        <title>Connecting structure to function with the recovery of over 1000 high-quality activated sludge metagenome-assembled genomes encoding full-length rRNA genes using long-read sequencing.</title>
        <authorList>
            <person name="Singleton C.M."/>
            <person name="Petriglieri F."/>
            <person name="Kristensen J.M."/>
            <person name="Kirkegaard R.H."/>
            <person name="Michaelsen T.Y."/>
            <person name="Andersen M.H."/>
            <person name="Karst S.M."/>
            <person name="Dueholm M.S."/>
            <person name="Nielsen P.H."/>
            <person name="Albertsen M."/>
        </authorList>
    </citation>
    <scope>NUCLEOTIDE SEQUENCE [LARGE SCALE GENOMIC DNA]</scope>
    <source>
        <strain evidence="1">Ribe_18-Q3-R11-54_BAT3C.373</strain>
    </source>
</reference>
<proteinExistence type="predicted"/>